<proteinExistence type="predicted"/>
<dbReference type="EMBL" id="CBAT010000220">
    <property type="protein sequence ID" value="CCZ88233.1"/>
    <property type="molecule type" value="Genomic_DNA"/>
</dbReference>
<organism evidence="2 3">
    <name type="scientific">Phocaeicola plebeius CAG:211</name>
    <dbReference type="NCBI Taxonomy" id="1263052"/>
    <lineage>
        <taxon>Bacteria</taxon>
        <taxon>Pseudomonadati</taxon>
        <taxon>Bacteroidota</taxon>
        <taxon>Bacteroidia</taxon>
        <taxon>Bacteroidales</taxon>
        <taxon>Bacteroidaceae</taxon>
        <taxon>Phocaeicola</taxon>
    </lineage>
</organism>
<name>R5VC99_9BACT</name>
<reference evidence="2" key="1">
    <citation type="submission" date="2012-11" db="EMBL/GenBank/DDBJ databases">
        <title>Dependencies among metagenomic species, viruses, plasmids and units of genetic variation.</title>
        <authorList>
            <person name="Nielsen H.B."/>
            <person name="Almeida M."/>
            <person name="Juncker A.S."/>
            <person name="Rasmussen S."/>
            <person name="Li J."/>
            <person name="Sunagawa S."/>
            <person name="Plichta D."/>
            <person name="Gautier L."/>
            <person name="Le Chatelier E."/>
            <person name="Peletier E."/>
            <person name="Bonde I."/>
            <person name="Nielsen T."/>
            <person name="Manichanh C."/>
            <person name="Arumugam M."/>
            <person name="Batto J."/>
            <person name="Santos M.B.Q.D."/>
            <person name="Blom N."/>
            <person name="Borruel N."/>
            <person name="Burgdorf K.S."/>
            <person name="Boumezbeur F."/>
            <person name="Casellas F."/>
            <person name="Dore J."/>
            <person name="Guarner F."/>
            <person name="Hansen T."/>
            <person name="Hildebrand F."/>
            <person name="Kaas R.S."/>
            <person name="Kennedy S."/>
            <person name="Kristiansen K."/>
            <person name="Kultima J.R."/>
            <person name="Leonard P."/>
            <person name="Levenez F."/>
            <person name="Lund O."/>
            <person name="Moumen B."/>
            <person name="Le Paslier D."/>
            <person name="Pons N."/>
            <person name="Pedersen O."/>
            <person name="Prifti E."/>
            <person name="Qin J."/>
            <person name="Raes J."/>
            <person name="Tap J."/>
            <person name="Tims S."/>
            <person name="Ussery D.W."/>
            <person name="Yamada T."/>
            <person name="MetaHit consortium"/>
            <person name="Renault P."/>
            <person name="Sicheritz-Ponten T."/>
            <person name="Bork P."/>
            <person name="Wang J."/>
            <person name="Brunak S."/>
            <person name="Ehrlich S.D."/>
        </authorList>
    </citation>
    <scope>NUCLEOTIDE SEQUENCE [LARGE SCALE GENOMIC DNA]</scope>
</reference>
<evidence type="ECO:0000313" key="3">
    <source>
        <dbReference type="Proteomes" id="UP000018372"/>
    </source>
</evidence>
<feature type="region of interest" description="Disordered" evidence="1">
    <location>
        <begin position="1"/>
        <end position="59"/>
    </location>
</feature>
<evidence type="ECO:0000256" key="1">
    <source>
        <dbReference type="SAM" id="MobiDB-lite"/>
    </source>
</evidence>
<feature type="compositionally biased region" description="Polar residues" evidence="1">
    <location>
        <begin position="44"/>
        <end position="59"/>
    </location>
</feature>
<sequence length="207" mass="24097">MPLQRKGGRHIYGDKPCDARRTRGCKQGIHERNAVVSGPRKHQQSGPQQNKHQETSCQNQRRIGAFAQQTDYDARQLRKRKQDENSPLVVIVMKKHPHPIHPRVLFRLLEHHGQQGQVEQNGKNPGPGRELKRRVFLTEHNLQRGSTQKENPDCMIYRMHHLVTGSRKAEPVFIYDGQQENHAAQEINPHHPVEQLVYTRHKQFLII</sequence>
<evidence type="ECO:0000313" key="2">
    <source>
        <dbReference type="EMBL" id="CCZ88233.1"/>
    </source>
</evidence>
<protein>
    <submittedName>
        <fullName evidence="2">Uncharacterized protein</fullName>
    </submittedName>
</protein>
<comment type="caution">
    <text evidence="2">The sequence shown here is derived from an EMBL/GenBank/DDBJ whole genome shotgun (WGS) entry which is preliminary data.</text>
</comment>
<dbReference type="Proteomes" id="UP000018372">
    <property type="component" value="Unassembled WGS sequence"/>
</dbReference>
<accession>R5VC99</accession>
<feature type="compositionally biased region" description="Basic and acidic residues" evidence="1">
    <location>
        <begin position="11"/>
        <end position="21"/>
    </location>
</feature>
<gene>
    <name evidence="2" type="ORF">BN536_00541</name>
</gene>
<dbReference type="AlphaFoldDB" id="R5VC99"/>